<dbReference type="AlphaFoldDB" id="A0AAV9QME7"/>
<evidence type="ECO:0000313" key="2">
    <source>
        <dbReference type="Proteomes" id="UP001311232"/>
    </source>
</evidence>
<evidence type="ECO:0000313" key="1">
    <source>
        <dbReference type="EMBL" id="KAK5598469.1"/>
    </source>
</evidence>
<reference evidence="1 2" key="1">
    <citation type="submission" date="2021-06" db="EMBL/GenBank/DDBJ databases">
        <authorList>
            <person name="Palmer J.M."/>
        </authorList>
    </citation>
    <scope>NUCLEOTIDE SEQUENCE [LARGE SCALE GENOMIC DNA]</scope>
    <source>
        <strain evidence="1 2">MEX-2019</strain>
        <tissue evidence="1">Muscle</tissue>
    </source>
</reference>
<comment type="caution">
    <text evidence="1">The sequence shown here is derived from an EMBL/GenBank/DDBJ whole genome shotgun (WGS) entry which is preliminary data.</text>
</comment>
<accession>A0AAV9QME7</accession>
<dbReference type="EMBL" id="JAHHUM010003079">
    <property type="protein sequence ID" value="KAK5598469.1"/>
    <property type="molecule type" value="Genomic_DNA"/>
</dbReference>
<proteinExistence type="predicted"/>
<gene>
    <name evidence="1" type="ORF">CRENBAI_010321</name>
</gene>
<keyword evidence="2" id="KW-1185">Reference proteome</keyword>
<dbReference type="Proteomes" id="UP001311232">
    <property type="component" value="Unassembled WGS sequence"/>
</dbReference>
<organism evidence="1 2">
    <name type="scientific">Crenichthys baileyi</name>
    <name type="common">White River springfish</name>
    <dbReference type="NCBI Taxonomy" id="28760"/>
    <lineage>
        <taxon>Eukaryota</taxon>
        <taxon>Metazoa</taxon>
        <taxon>Chordata</taxon>
        <taxon>Craniata</taxon>
        <taxon>Vertebrata</taxon>
        <taxon>Euteleostomi</taxon>
        <taxon>Actinopterygii</taxon>
        <taxon>Neopterygii</taxon>
        <taxon>Teleostei</taxon>
        <taxon>Neoteleostei</taxon>
        <taxon>Acanthomorphata</taxon>
        <taxon>Ovalentaria</taxon>
        <taxon>Atherinomorphae</taxon>
        <taxon>Cyprinodontiformes</taxon>
        <taxon>Goodeidae</taxon>
        <taxon>Crenichthys</taxon>
    </lineage>
</organism>
<protein>
    <submittedName>
        <fullName evidence="1">Uncharacterized protein</fullName>
    </submittedName>
</protein>
<name>A0AAV9QME7_9TELE</name>
<sequence>MSPKACEHGNLVCPWQDKPPLRLLGIVSLPDEEDAGISSPPCCWDLSLKPHNSSLRSAGFQVSVTTQVSTIYLNTSCFLLLPLEMTSSSRHSHPRSGGFVFLAPSQIHVTGHCSPSPNLGFSTVPPAAFSSQQWKTDLNNSYVQSTAQPQQIPASRPCPSLLLQQFPHQQKQRLSLQFEDEPSPVSVPKISDEVVKVDPPRFSFLVFFDKSLQVDVPPTAYAEFQRLQRVSAVISKVPARVPVSLSRAMSRILKSSCIADDLQDSYITASIQASCITAAGFQASVFATVDLQTSILIFTGLQTFLCASASLQGFFSASAGLECFGFTTTANILKQATHHSTSALSSPQDQRLDSSGFKGLL</sequence>